<feature type="transmembrane region" description="Helical" evidence="1">
    <location>
        <begin position="37"/>
        <end position="62"/>
    </location>
</feature>
<keyword evidence="1" id="KW-0812">Transmembrane</keyword>
<dbReference type="EMBL" id="CP013611">
    <property type="protein sequence ID" value="ALU41545.1"/>
    <property type="molecule type" value="Genomic_DNA"/>
</dbReference>
<dbReference type="AlphaFoldDB" id="A0A0U3HK07"/>
<evidence type="ECO:0000313" key="2">
    <source>
        <dbReference type="EMBL" id="ALU41545.1"/>
    </source>
</evidence>
<dbReference type="RefSeq" id="WP_058795046.1">
    <property type="nucleotide sequence ID" value="NZ_CP013611.1"/>
</dbReference>
<feature type="transmembrane region" description="Helical" evidence="1">
    <location>
        <begin position="68"/>
        <end position="92"/>
    </location>
</feature>
<name>A0A0U3HK07_9GAMM</name>
<reference evidence="2 3" key="1">
    <citation type="submission" date="2015-12" db="EMBL/GenBank/DDBJ databases">
        <title>Complete genome sequence of Pseudoalteromonas rubra SCSIO 6842, harboring a conjugative plasmid.</title>
        <authorList>
            <person name="Li B."/>
            <person name="Wang X."/>
        </authorList>
    </citation>
    <scope>NUCLEOTIDE SEQUENCE [LARGE SCALE GENOMIC DNA]</scope>
    <source>
        <strain evidence="2 3">SCSIO 6842</strain>
    </source>
</reference>
<sequence length="101" mass="10717">MSKCGKCGKCDSDISFMSVLNTPNPFKLKCGSCKAPIALSLVSAGPVAGILLAVISAILWHFYGSEGYWVKVVLPTVLAAEGLYFAAIRLGLVKVKPEKVE</sequence>
<keyword evidence="1" id="KW-0472">Membrane</keyword>
<dbReference type="Proteomes" id="UP000069015">
    <property type="component" value="Chromosome 1"/>
</dbReference>
<organism evidence="2 3">
    <name type="scientific">Pseudoalteromonas rubra</name>
    <dbReference type="NCBI Taxonomy" id="43658"/>
    <lineage>
        <taxon>Bacteria</taxon>
        <taxon>Pseudomonadati</taxon>
        <taxon>Pseudomonadota</taxon>
        <taxon>Gammaproteobacteria</taxon>
        <taxon>Alteromonadales</taxon>
        <taxon>Pseudoalteromonadaceae</taxon>
        <taxon>Pseudoalteromonas</taxon>
    </lineage>
</organism>
<evidence type="ECO:0000256" key="1">
    <source>
        <dbReference type="SAM" id="Phobius"/>
    </source>
</evidence>
<accession>A0A0U3HK07</accession>
<keyword evidence="1" id="KW-1133">Transmembrane helix</keyword>
<protein>
    <submittedName>
        <fullName evidence="2">Uncharacterized protein</fullName>
    </submittedName>
</protein>
<dbReference type="KEGG" id="prr:AT705_00565"/>
<proteinExistence type="predicted"/>
<gene>
    <name evidence="2" type="ORF">AT705_00565</name>
</gene>
<evidence type="ECO:0000313" key="3">
    <source>
        <dbReference type="Proteomes" id="UP000069015"/>
    </source>
</evidence>